<name>A0A386KKH0_9CAUD</name>
<reference evidence="1 2" key="1">
    <citation type="submission" date="2018-08" db="EMBL/GenBank/DDBJ databases">
        <title>Complete genome sequence of five Acinetobacter baumannii phages from Abidjan, Cote d'Ivoire.</title>
        <authorList>
            <person name="Essoh C."/>
            <person name="Vernadet J.-P."/>
            <person name="Vergnaud G."/>
            <person name="Resch G."/>
            <person name="Pourcel C."/>
        </authorList>
    </citation>
    <scope>NUCLEOTIDE SEQUENCE [LARGE SCALE GENOMIC DNA]</scope>
</reference>
<gene>
    <name evidence="1" type="ORF">Aci022_111</name>
</gene>
<evidence type="ECO:0000313" key="1">
    <source>
        <dbReference type="EMBL" id="AYD85826.1"/>
    </source>
</evidence>
<dbReference type="Proteomes" id="UP000280659">
    <property type="component" value="Segment"/>
</dbReference>
<evidence type="ECO:0000313" key="2">
    <source>
        <dbReference type="Proteomes" id="UP000280659"/>
    </source>
</evidence>
<proteinExistence type="predicted"/>
<dbReference type="EMBL" id="MH800199">
    <property type="protein sequence ID" value="AYD85826.1"/>
    <property type="molecule type" value="Genomic_DNA"/>
</dbReference>
<organism evidence="1 2">
    <name type="scientific">Acinetobacter phage vB_AbaM_B09_Aci02-2</name>
    <dbReference type="NCBI Taxonomy" id="2315467"/>
    <lineage>
        <taxon>Viruses</taxon>
        <taxon>Duplodnaviria</taxon>
        <taxon>Heunggongvirae</taxon>
        <taxon>Uroviricota</taxon>
        <taxon>Caudoviricetes</taxon>
        <taxon>Saclayvirus</taxon>
        <taxon>Saclayvirus Aci022</taxon>
    </lineage>
</organism>
<keyword evidence="2" id="KW-1185">Reference proteome</keyword>
<sequence>MSKTISPTFTCKCGGRVTSHWVMGTREDIRTSQDYARGKRRWKLVSKGYWSMGCNSCEYREKHYP</sequence>
<accession>A0A386KKH0</accession>
<protein>
    <submittedName>
        <fullName evidence="1">Uncharacterized protein</fullName>
    </submittedName>
</protein>